<evidence type="ECO:0000256" key="7">
    <source>
        <dbReference type="ARBA" id="ARBA00023211"/>
    </source>
</evidence>
<keyword evidence="6" id="KW-0378">Hydrolase</keyword>
<keyword evidence="5" id="KW-0479">Metal-binding</keyword>
<dbReference type="SUPFAM" id="SSF53092">
    <property type="entry name" value="Creatinase/prolidase N-terminal domain"/>
    <property type="match status" value="1"/>
</dbReference>
<dbReference type="InterPro" id="IPR036005">
    <property type="entry name" value="Creatinase/aminopeptidase-like"/>
</dbReference>
<dbReference type="SUPFAM" id="SSF55920">
    <property type="entry name" value="Creatinase/aminopeptidase"/>
    <property type="match status" value="1"/>
</dbReference>
<evidence type="ECO:0000256" key="4">
    <source>
        <dbReference type="ARBA" id="ARBA00012574"/>
    </source>
</evidence>
<feature type="domain" description="Aminopeptidase P N-terminal" evidence="8">
    <location>
        <begin position="2"/>
        <end position="133"/>
    </location>
</feature>
<dbReference type="InterPro" id="IPR000994">
    <property type="entry name" value="Pept_M24"/>
</dbReference>
<keyword evidence="9" id="KW-0031">Aminopeptidase</keyword>
<gene>
    <name evidence="9" type="ORF">AL399_05630</name>
</gene>
<comment type="catalytic activity">
    <reaction evidence="1">
        <text>Release of any N-terminal amino acid, including proline, that is linked to proline, even from a dipeptide or tripeptide.</text>
        <dbReference type="EC" id="3.4.11.9"/>
    </reaction>
</comment>
<evidence type="ECO:0000256" key="3">
    <source>
        <dbReference type="ARBA" id="ARBA00008766"/>
    </source>
</evidence>
<comment type="similarity">
    <text evidence="3">Belongs to the peptidase M24B family.</text>
</comment>
<comment type="cofactor">
    <cofactor evidence="2">
        <name>Mn(2+)</name>
        <dbReference type="ChEBI" id="CHEBI:29035"/>
    </cofactor>
</comment>
<reference evidence="9" key="1">
    <citation type="submission" date="2015-08" db="EMBL/GenBank/DDBJ databases">
        <title>Candidatus Bacteriodes Periocalifornicus.</title>
        <authorList>
            <person name="McLean J.S."/>
            <person name="Kelley S."/>
        </authorList>
    </citation>
    <scope>NUCLEOTIDE SEQUENCE [LARGE SCALE GENOMIC DNA]</scope>
    <source>
        <strain evidence="9">12B</strain>
    </source>
</reference>
<evidence type="ECO:0000256" key="1">
    <source>
        <dbReference type="ARBA" id="ARBA00001424"/>
    </source>
</evidence>
<dbReference type="GO" id="GO:0005829">
    <property type="term" value="C:cytosol"/>
    <property type="evidence" value="ECO:0007669"/>
    <property type="project" value="TreeGrafter"/>
</dbReference>
<dbReference type="InterPro" id="IPR029149">
    <property type="entry name" value="Creatin/AminoP/Spt16_N"/>
</dbReference>
<dbReference type="EMBL" id="LIIK01000023">
    <property type="protein sequence ID" value="KQM08753.1"/>
    <property type="molecule type" value="Genomic_DNA"/>
</dbReference>
<dbReference type="InterPro" id="IPR052433">
    <property type="entry name" value="X-Pro_dipept-like"/>
</dbReference>
<dbReference type="GO" id="GO:0030145">
    <property type="term" value="F:manganese ion binding"/>
    <property type="evidence" value="ECO:0007669"/>
    <property type="project" value="InterPro"/>
</dbReference>
<dbReference type="PANTHER" id="PTHR43226">
    <property type="entry name" value="XAA-PRO AMINOPEPTIDASE 3"/>
    <property type="match status" value="1"/>
</dbReference>
<keyword evidence="9" id="KW-0645">Protease</keyword>
<dbReference type="PANTHER" id="PTHR43226:SF4">
    <property type="entry name" value="XAA-PRO AMINOPEPTIDASE 3"/>
    <property type="match status" value="1"/>
</dbReference>
<evidence type="ECO:0000313" key="10">
    <source>
        <dbReference type="Proteomes" id="UP000054172"/>
    </source>
</evidence>
<dbReference type="Pfam" id="PF00557">
    <property type="entry name" value="Peptidase_M24"/>
    <property type="match status" value="1"/>
</dbReference>
<accession>A0A0Q4B931</accession>
<dbReference type="InterPro" id="IPR007865">
    <property type="entry name" value="Aminopep_P_N"/>
</dbReference>
<name>A0A0Q4B931_9BACT</name>
<dbReference type="PATRIC" id="fig|1702214.3.peg.169"/>
<dbReference type="GO" id="GO:0006508">
    <property type="term" value="P:proteolysis"/>
    <property type="evidence" value="ECO:0007669"/>
    <property type="project" value="TreeGrafter"/>
</dbReference>
<dbReference type="SMART" id="SM01011">
    <property type="entry name" value="AMP_N"/>
    <property type="match status" value="1"/>
</dbReference>
<dbReference type="Proteomes" id="UP000054172">
    <property type="component" value="Unassembled WGS sequence"/>
</dbReference>
<protein>
    <recommendedName>
        <fullName evidence="4">Xaa-Pro aminopeptidase</fullName>
        <ecNumber evidence="4">3.4.11.9</ecNumber>
    </recommendedName>
</protein>
<evidence type="ECO:0000256" key="6">
    <source>
        <dbReference type="ARBA" id="ARBA00022801"/>
    </source>
</evidence>
<dbReference type="Gene3D" id="3.40.350.10">
    <property type="entry name" value="Creatinase/prolidase N-terminal domain"/>
    <property type="match status" value="1"/>
</dbReference>
<dbReference type="AlphaFoldDB" id="A0A0Q4B931"/>
<dbReference type="STRING" id="1702214.AL399_05630"/>
<proteinExistence type="inferred from homology"/>
<dbReference type="GO" id="GO:0070006">
    <property type="term" value="F:metalloaminopeptidase activity"/>
    <property type="evidence" value="ECO:0007669"/>
    <property type="project" value="InterPro"/>
</dbReference>
<evidence type="ECO:0000256" key="5">
    <source>
        <dbReference type="ARBA" id="ARBA00022723"/>
    </source>
</evidence>
<evidence type="ECO:0000259" key="8">
    <source>
        <dbReference type="SMART" id="SM01011"/>
    </source>
</evidence>
<dbReference type="Pfam" id="PF05195">
    <property type="entry name" value="AMP_N"/>
    <property type="match status" value="1"/>
</dbReference>
<evidence type="ECO:0000313" key="9">
    <source>
        <dbReference type="EMBL" id="KQM08753.1"/>
    </source>
</evidence>
<dbReference type="EC" id="3.4.11.9" evidence="4"/>
<evidence type="ECO:0000256" key="2">
    <source>
        <dbReference type="ARBA" id="ARBA00001936"/>
    </source>
</evidence>
<keyword evidence="7" id="KW-0464">Manganese</keyword>
<organism evidence="9 10">
    <name type="scientific">Candidatus [Bacteroides] periocalifornicus</name>
    <dbReference type="NCBI Taxonomy" id="1702214"/>
    <lineage>
        <taxon>Bacteria</taxon>
        <taxon>Pseudomonadati</taxon>
        <taxon>Bacteroidota</taxon>
    </lineage>
</organism>
<keyword evidence="10" id="KW-1185">Reference proteome</keyword>
<sequence length="469" mass="51634">MFDASVYTARRDALRSKVKGGVILLPGHVDSPINNAANCYRFRQDSNFAYYFGIYKPGMVGVIDEGGRSIIYGDDVSLDDIVWTGPVPTVREQAEEVGVKTTRPLRDLPADLQVAIRKGQRMHIAPPYRAETVLQLSEWLGLMPTHVRNYASEELIAAIISMREVKSAGEIEELDRIAEVGYEMQTAAMRMAQPGEQENTIFGVLEGIAATGGNLTSFGSIISQHGETLHNDKHFDILREGRLLLVDCGVEAYSNYVTDNTRTIPVGGTFTPQQLDMYNLVLQAQEYGIAHSKSGVRYLDVHLGVCGVIVEGLRAMGLVRGDVKEAVEIGVQGLFFPHGLGHMMGLDCHDMESLGETLVGYSRDVARSKQFGLSALRCAKELKEGFVVTVEPGIYFIPELIDQWKAQGVMKGFINYDEVEKYRNFGGIRLEDDIVITAGGCRIIGKKRIPIAPADVTAEVQKGRFAGKK</sequence>
<dbReference type="Gene3D" id="3.90.230.10">
    <property type="entry name" value="Creatinase/methionine aminopeptidase superfamily"/>
    <property type="match status" value="1"/>
</dbReference>
<comment type="caution">
    <text evidence="9">The sequence shown here is derived from an EMBL/GenBank/DDBJ whole genome shotgun (WGS) entry which is preliminary data.</text>
</comment>